<evidence type="ECO:0000256" key="1">
    <source>
        <dbReference type="ARBA" id="ARBA00023002"/>
    </source>
</evidence>
<proteinExistence type="predicted"/>
<protein>
    <submittedName>
        <fullName evidence="4">Lactaldehyde dehydrogenase</fullName>
        <ecNumber evidence="4">1.-.-.-</ecNumber>
        <ecNumber evidence="4">1.2.1.22</ecNumber>
    </submittedName>
</protein>
<dbReference type="PANTHER" id="PTHR11496">
    <property type="entry name" value="ALCOHOL DEHYDROGENASE"/>
    <property type="match status" value="1"/>
</dbReference>
<keyword evidence="5" id="KW-1185">Reference proteome</keyword>
<dbReference type="GO" id="GO:0008911">
    <property type="term" value="F:lactaldehyde dehydrogenase (NAD+) activity"/>
    <property type="evidence" value="ECO:0007669"/>
    <property type="project" value="UniProtKB-EC"/>
</dbReference>
<evidence type="ECO:0000259" key="2">
    <source>
        <dbReference type="Pfam" id="PF00465"/>
    </source>
</evidence>
<dbReference type="PROSITE" id="PS00913">
    <property type="entry name" value="ADH_IRON_1"/>
    <property type="match status" value="1"/>
</dbReference>
<dbReference type="InterPro" id="IPR018211">
    <property type="entry name" value="ADH_Fe_CS"/>
</dbReference>
<gene>
    <name evidence="4" type="ORF">M976_03358</name>
</gene>
<feature type="domain" description="Alcohol dehydrogenase iron-type/glycerol dehydrogenase GldA" evidence="2">
    <location>
        <begin position="9"/>
        <end position="159"/>
    </location>
</feature>
<dbReference type="Pfam" id="PF25137">
    <property type="entry name" value="ADH_Fe_C"/>
    <property type="match status" value="1"/>
</dbReference>
<dbReference type="Proteomes" id="UP000078407">
    <property type="component" value="Unassembled WGS sequence"/>
</dbReference>
<evidence type="ECO:0000259" key="3">
    <source>
        <dbReference type="Pfam" id="PF25137"/>
    </source>
</evidence>
<organism evidence="4 5">
    <name type="scientific">Buttiauxella ferragutiae ATCC 51602</name>
    <dbReference type="NCBI Taxonomy" id="1354252"/>
    <lineage>
        <taxon>Bacteria</taxon>
        <taxon>Pseudomonadati</taxon>
        <taxon>Pseudomonadota</taxon>
        <taxon>Gammaproteobacteria</taxon>
        <taxon>Enterobacterales</taxon>
        <taxon>Enterobacteriaceae</taxon>
        <taxon>Buttiauxella</taxon>
    </lineage>
</organism>
<dbReference type="Gene3D" id="1.20.1090.10">
    <property type="entry name" value="Dehydroquinate synthase-like - alpha domain"/>
    <property type="match status" value="1"/>
</dbReference>
<keyword evidence="1 4" id="KW-0560">Oxidoreductase</keyword>
<name>A0ABX2W5R1_9ENTR</name>
<dbReference type="SUPFAM" id="SSF56796">
    <property type="entry name" value="Dehydroquinate synthase-like"/>
    <property type="match status" value="1"/>
</dbReference>
<dbReference type="Pfam" id="PF00465">
    <property type="entry name" value="Fe-ADH"/>
    <property type="match status" value="1"/>
</dbReference>
<accession>A0ABX2W5R1</accession>
<dbReference type="CDD" id="cd08180">
    <property type="entry name" value="PDD"/>
    <property type="match status" value="1"/>
</dbReference>
<dbReference type="InterPro" id="IPR039697">
    <property type="entry name" value="Alcohol_dehydrogenase_Fe"/>
</dbReference>
<comment type="caution">
    <text evidence="4">The sequence shown here is derived from an EMBL/GenBank/DDBJ whole genome shotgun (WGS) entry which is preliminary data.</text>
</comment>
<sequence length="374" mass="40486">MANHFFSCPKIYFGEEAINSLSTLNNKRVAIVTDDFMVSSGKTRYLIDVMPHAAISIFSEVKPDPNIDILKAGAEKFKAFRPDTIIALGGGSALDAAKGIKVTLEEYYRSHSIELIAIPTTSGSGSEVTSYAIISDPQNGRKYPLVAQELVPDIAILDPYLVLSIPRHITVDTGMDVLTHAIEALVSTGANDFSDALAEKAIAIVWQYLPQVCHDESNLAFRSHIHNASCMAGMAFNSSGLGLVHGMAHAIGGMLHIPHGKINAMLLPLIIEFNAAGATPLTLERYIKCARIIGVDHENPQVAISHLVKNIRLINRQFGIPATLKELGTEKALFESLRQPLIDAALADGCTITNPRQPTAQDIDRLLSLIYQAA</sequence>
<evidence type="ECO:0000313" key="5">
    <source>
        <dbReference type="Proteomes" id="UP000078407"/>
    </source>
</evidence>
<dbReference type="InterPro" id="IPR001670">
    <property type="entry name" value="ADH_Fe/GldA"/>
</dbReference>
<dbReference type="EMBL" id="LXEQ01000048">
    <property type="protein sequence ID" value="OAT26066.1"/>
    <property type="molecule type" value="Genomic_DNA"/>
</dbReference>
<dbReference type="PANTHER" id="PTHR11496:SF83">
    <property type="entry name" value="HYDROXYACID-OXOACID TRANSHYDROGENASE, MITOCHONDRIAL"/>
    <property type="match status" value="1"/>
</dbReference>
<dbReference type="Gene3D" id="3.40.50.1970">
    <property type="match status" value="1"/>
</dbReference>
<dbReference type="RefSeq" id="WP_064546905.1">
    <property type="nucleotide sequence ID" value="NZ_LXEQ01000048.1"/>
</dbReference>
<reference evidence="4 5" key="1">
    <citation type="submission" date="2016-04" db="EMBL/GenBank/DDBJ databases">
        <title>ATOL: Assembling a taxonomically balanced genome-scale reconstruction of the evolutionary history of the Enterobacteriaceae.</title>
        <authorList>
            <person name="Plunkett G.III."/>
            <person name="Neeno-Eckwall E.C."/>
            <person name="Glasner J.D."/>
            <person name="Perna N.T."/>
        </authorList>
    </citation>
    <scope>NUCLEOTIDE SEQUENCE [LARGE SCALE GENOMIC DNA]</scope>
    <source>
        <strain evidence="4 5">ATCC 51602</strain>
    </source>
</reference>
<dbReference type="InterPro" id="IPR056798">
    <property type="entry name" value="ADH_Fe_C"/>
</dbReference>
<evidence type="ECO:0000313" key="4">
    <source>
        <dbReference type="EMBL" id="OAT26066.1"/>
    </source>
</evidence>
<dbReference type="EC" id="1.2.1.22" evidence="4"/>
<dbReference type="EC" id="1.-.-.-" evidence="4"/>
<feature type="domain" description="Fe-containing alcohol dehydrogenase-like C-terminal" evidence="3">
    <location>
        <begin position="170"/>
        <end position="368"/>
    </location>
</feature>